<organism evidence="1 2">
    <name type="scientific">Geobacter soli</name>
    <dbReference type="NCBI Taxonomy" id="1510391"/>
    <lineage>
        <taxon>Bacteria</taxon>
        <taxon>Pseudomonadati</taxon>
        <taxon>Thermodesulfobacteriota</taxon>
        <taxon>Desulfuromonadia</taxon>
        <taxon>Geobacterales</taxon>
        <taxon>Geobacteraceae</taxon>
        <taxon>Geobacter</taxon>
    </lineage>
</organism>
<accession>A0A0C1QNU9</accession>
<sequence>MSTIQTVTEILIRLAKQAIHPDTVLVFPDDLFEVQRTPSVILQGPKLAEDRFRRSQSRLFEKNVAELSFEECRFPRLYHLDFDLVVTVDREAELLGFHESVSRFLQLYPEIAIADQGSLNLTELVPLGGLARVNLSNLRQSSGRIRIESCPVYDGDLRDGRLIRDRTFQFHGDVTEQRTIQP</sequence>
<proteinExistence type="predicted"/>
<dbReference type="EMBL" id="JXBL01000001">
    <property type="protein sequence ID" value="KIE42287.1"/>
    <property type="molecule type" value="Genomic_DNA"/>
</dbReference>
<dbReference type="Proteomes" id="UP000031433">
    <property type="component" value="Unassembled WGS sequence"/>
</dbReference>
<dbReference type="RefSeq" id="WP_039644722.1">
    <property type="nucleotide sequence ID" value="NZ_JXBL01000001.1"/>
</dbReference>
<evidence type="ECO:0000313" key="2">
    <source>
        <dbReference type="Proteomes" id="UP000031433"/>
    </source>
</evidence>
<reference evidence="1 2" key="1">
    <citation type="submission" date="2015-01" db="EMBL/GenBank/DDBJ databases">
        <title>Genome sequence of the anaerobic bacterium Geobacter soli GSS01, a dissimilatory Fe(III) reducer from soil.</title>
        <authorList>
            <person name="Yang G."/>
            <person name="Zhou S."/>
        </authorList>
    </citation>
    <scope>NUCLEOTIDE SEQUENCE [LARGE SCALE GENOMIC DNA]</scope>
    <source>
        <strain evidence="1 2">GSS01</strain>
    </source>
</reference>
<gene>
    <name evidence="1" type="ORF">SE37_06460</name>
</gene>
<comment type="caution">
    <text evidence="1">The sequence shown here is derived from an EMBL/GenBank/DDBJ whole genome shotgun (WGS) entry which is preliminary data.</text>
</comment>
<name>A0A0C1QNU9_9BACT</name>
<protein>
    <submittedName>
        <fullName evidence="1">Uncharacterized protein</fullName>
    </submittedName>
</protein>
<keyword evidence="2" id="KW-1185">Reference proteome</keyword>
<evidence type="ECO:0000313" key="1">
    <source>
        <dbReference type="EMBL" id="KIE42287.1"/>
    </source>
</evidence>
<dbReference type="AlphaFoldDB" id="A0A0C1QNU9"/>